<evidence type="ECO:0000256" key="2">
    <source>
        <dbReference type="ARBA" id="ARBA00022448"/>
    </source>
</evidence>
<organism evidence="8 9">
    <name type="scientific">Nitrospira defluvii</name>
    <dbReference type="NCBI Taxonomy" id="330214"/>
    <lineage>
        <taxon>Bacteria</taxon>
        <taxon>Pseudomonadati</taxon>
        <taxon>Nitrospirota</taxon>
        <taxon>Nitrospiria</taxon>
        <taxon>Nitrospirales</taxon>
        <taxon>Nitrospiraceae</taxon>
        <taxon>Nitrospira</taxon>
    </lineage>
</organism>
<dbReference type="Gene3D" id="2.40.50.100">
    <property type="match status" value="1"/>
</dbReference>
<evidence type="ECO:0000259" key="5">
    <source>
        <dbReference type="Pfam" id="PF25954"/>
    </source>
</evidence>
<dbReference type="Proteomes" id="UP000675880">
    <property type="component" value="Unassembled WGS sequence"/>
</dbReference>
<dbReference type="Gene3D" id="1.10.287.470">
    <property type="entry name" value="Helix hairpin bin"/>
    <property type="match status" value="1"/>
</dbReference>
<reference evidence="8 9" key="1">
    <citation type="submission" date="2021-02" db="EMBL/GenBank/DDBJ databases">
        <authorList>
            <person name="Han P."/>
        </authorList>
    </citation>
    <scope>NUCLEOTIDE SEQUENCE [LARGE SCALE GENOMIC DNA]</scope>
    <source>
        <strain evidence="8">Candidatus Nitrospira sp. ZN2</strain>
    </source>
</reference>
<feature type="signal peptide" evidence="4">
    <location>
        <begin position="1"/>
        <end position="18"/>
    </location>
</feature>
<keyword evidence="9" id="KW-1185">Reference proteome</keyword>
<protein>
    <submittedName>
        <fullName evidence="8">Efflux RND transporter periplasmic adaptor subunit</fullName>
    </submittedName>
</protein>
<gene>
    <name evidence="8" type="ORF">NSPZN2_40352</name>
</gene>
<dbReference type="NCBIfam" id="TIGR01730">
    <property type="entry name" value="RND_mfp"/>
    <property type="match status" value="1"/>
</dbReference>
<dbReference type="InterPro" id="IPR051909">
    <property type="entry name" value="MFP_Cation_Efflux"/>
</dbReference>
<evidence type="ECO:0000256" key="3">
    <source>
        <dbReference type="SAM" id="Coils"/>
    </source>
</evidence>
<comment type="caution">
    <text evidence="8">The sequence shown here is derived from an EMBL/GenBank/DDBJ whole genome shotgun (WGS) entry which is preliminary data.</text>
</comment>
<feature type="domain" description="CzcB-like barrel-sandwich hybrid" evidence="7">
    <location>
        <begin position="74"/>
        <end position="224"/>
    </location>
</feature>
<dbReference type="Pfam" id="PF25973">
    <property type="entry name" value="BSH_CzcB"/>
    <property type="match status" value="1"/>
</dbReference>
<dbReference type="InterPro" id="IPR058647">
    <property type="entry name" value="BSH_CzcB-like"/>
</dbReference>
<evidence type="ECO:0000256" key="4">
    <source>
        <dbReference type="SAM" id="SignalP"/>
    </source>
</evidence>
<sequence>MKRSLRHLLFLLVGFALTSCTQPDAPAPSVKPAVPPATTARQRDLQTMLVDASSSLPALTLPARVTYSEDGYSKISSPLQGPVLDVRVKLGQAVKAGEVLMVIDAADIARAYAAYVEEISELGLAERNYELTKDLYDAQAMSRKDLEHAENDLNRERAEFKQAKERLLSLRVPAAELSKPLAQQQITSRFELRSPLTGTVVERAVTPGQIVGAGTDTPLFTVANLDRLQVVADVYEHDLSGIRVGAVAMMTVEAYPGIEFPAKIAVIGDVVDPATRTIKIRATVPNKDRRLKPEMFARLTIAGNTMRPKIVIPKQAVFERSGKQWIVVQNENGRLEDRAITIDSIADNQVTIREGVTTGERIVLSPASLNRLAEGDTATEGA</sequence>
<dbReference type="SUPFAM" id="SSF111369">
    <property type="entry name" value="HlyD-like secretion proteins"/>
    <property type="match status" value="1"/>
</dbReference>
<proteinExistence type="inferred from homology"/>
<dbReference type="PANTHER" id="PTHR30097">
    <property type="entry name" value="CATION EFFLUX SYSTEM PROTEIN CUSB"/>
    <property type="match status" value="1"/>
</dbReference>
<evidence type="ECO:0000259" key="7">
    <source>
        <dbReference type="Pfam" id="PF25973"/>
    </source>
</evidence>
<feature type="chain" id="PRO_5047473362" evidence="4">
    <location>
        <begin position="19"/>
        <end position="382"/>
    </location>
</feature>
<dbReference type="PANTHER" id="PTHR30097:SF4">
    <property type="entry name" value="SLR6042 PROTEIN"/>
    <property type="match status" value="1"/>
</dbReference>
<dbReference type="RefSeq" id="WP_213043181.1">
    <property type="nucleotide sequence ID" value="NZ_CAJNBJ010000017.1"/>
</dbReference>
<feature type="domain" description="Multidrug resistance protein MdtA-like C-terminal permuted SH3" evidence="6">
    <location>
        <begin position="310"/>
        <end position="365"/>
    </location>
</feature>
<evidence type="ECO:0000313" key="9">
    <source>
        <dbReference type="Proteomes" id="UP000675880"/>
    </source>
</evidence>
<keyword evidence="2" id="KW-0813">Transport</keyword>
<feature type="domain" description="CusB-like beta-barrel" evidence="5">
    <location>
        <begin position="230"/>
        <end position="303"/>
    </location>
</feature>
<accession>A0ABM8RUN0</accession>
<keyword evidence="4" id="KW-0732">Signal</keyword>
<evidence type="ECO:0000313" key="8">
    <source>
        <dbReference type="EMBL" id="CAE6772391.1"/>
    </source>
</evidence>
<dbReference type="Pfam" id="PF25954">
    <property type="entry name" value="Beta-barrel_RND_2"/>
    <property type="match status" value="1"/>
</dbReference>
<evidence type="ECO:0000256" key="1">
    <source>
        <dbReference type="ARBA" id="ARBA00009477"/>
    </source>
</evidence>
<dbReference type="InterPro" id="IPR058792">
    <property type="entry name" value="Beta-barrel_RND_2"/>
</dbReference>
<dbReference type="Gene3D" id="2.40.30.170">
    <property type="match status" value="1"/>
</dbReference>
<dbReference type="Pfam" id="PF25967">
    <property type="entry name" value="RND-MFP_C"/>
    <property type="match status" value="1"/>
</dbReference>
<dbReference type="InterPro" id="IPR058627">
    <property type="entry name" value="MdtA-like_C"/>
</dbReference>
<dbReference type="InterPro" id="IPR006143">
    <property type="entry name" value="RND_pump_MFP"/>
</dbReference>
<name>A0ABM8RUN0_9BACT</name>
<keyword evidence="3" id="KW-0175">Coiled coil</keyword>
<comment type="similarity">
    <text evidence="1">Belongs to the membrane fusion protein (MFP) (TC 8.A.1) family.</text>
</comment>
<dbReference type="Gene3D" id="2.40.420.20">
    <property type="match status" value="1"/>
</dbReference>
<dbReference type="EMBL" id="CAJNBJ010000017">
    <property type="protein sequence ID" value="CAE6772391.1"/>
    <property type="molecule type" value="Genomic_DNA"/>
</dbReference>
<evidence type="ECO:0000259" key="6">
    <source>
        <dbReference type="Pfam" id="PF25967"/>
    </source>
</evidence>
<feature type="coiled-coil region" evidence="3">
    <location>
        <begin position="139"/>
        <end position="166"/>
    </location>
</feature>
<dbReference type="PROSITE" id="PS51257">
    <property type="entry name" value="PROKAR_LIPOPROTEIN"/>
    <property type="match status" value="1"/>
</dbReference>